<proteinExistence type="predicted"/>
<dbReference type="EMBL" id="HBUF01339201">
    <property type="protein sequence ID" value="CAG6699993.1"/>
    <property type="molecule type" value="Transcribed_RNA"/>
</dbReference>
<name>A0A8D8XLM4_9HEMI</name>
<dbReference type="AlphaFoldDB" id="A0A8D8XLM4"/>
<protein>
    <submittedName>
        <fullName evidence="2">Uncharacterized protein</fullName>
    </submittedName>
</protein>
<sequence>MLNLMSILKWMLTPGAAGIKVLCYCSPPKEKEEKKKGRKVPIIHFHLIQFHVTRVKVNDLSLHSVTADLRERERERELVPEISWKRMYSKLSKLWTIAEVN</sequence>
<dbReference type="EMBL" id="HBUF01339200">
    <property type="protein sequence ID" value="CAG6699991.1"/>
    <property type="molecule type" value="Transcribed_RNA"/>
</dbReference>
<evidence type="ECO:0000313" key="2">
    <source>
        <dbReference type="EMBL" id="CAG6699993.1"/>
    </source>
</evidence>
<evidence type="ECO:0000256" key="1">
    <source>
        <dbReference type="SAM" id="SignalP"/>
    </source>
</evidence>
<accession>A0A8D8XLM4</accession>
<keyword evidence="1" id="KW-0732">Signal</keyword>
<feature type="signal peptide" evidence="1">
    <location>
        <begin position="1"/>
        <end position="18"/>
    </location>
</feature>
<reference evidence="2" key="1">
    <citation type="submission" date="2021-05" db="EMBL/GenBank/DDBJ databases">
        <authorList>
            <person name="Alioto T."/>
            <person name="Alioto T."/>
            <person name="Gomez Garrido J."/>
        </authorList>
    </citation>
    <scope>NUCLEOTIDE SEQUENCE</scope>
</reference>
<organism evidence="2">
    <name type="scientific">Cacopsylla melanoneura</name>
    <dbReference type="NCBI Taxonomy" id="428564"/>
    <lineage>
        <taxon>Eukaryota</taxon>
        <taxon>Metazoa</taxon>
        <taxon>Ecdysozoa</taxon>
        <taxon>Arthropoda</taxon>
        <taxon>Hexapoda</taxon>
        <taxon>Insecta</taxon>
        <taxon>Pterygota</taxon>
        <taxon>Neoptera</taxon>
        <taxon>Paraneoptera</taxon>
        <taxon>Hemiptera</taxon>
        <taxon>Sternorrhyncha</taxon>
        <taxon>Psylloidea</taxon>
        <taxon>Psyllidae</taxon>
        <taxon>Psyllinae</taxon>
        <taxon>Cacopsylla</taxon>
    </lineage>
</organism>
<feature type="chain" id="PRO_5036428878" evidence="1">
    <location>
        <begin position="19"/>
        <end position="101"/>
    </location>
</feature>